<proteinExistence type="predicted"/>
<evidence type="ECO:0000313" key="1">
    <source>
        <dbReference type="EMBL" id="SES35977.1"/>
    </source>
</evidence>
<dbReference type="STRING" id="402600.SAMN05216188_1395"/>
<accession>A0A1H9WQP1</accession>
<organism evidence="1 2">
    <name type="scientific">Lentzea xinjiangensis</name>
    <dbReference type="NCBI Taxonomy" id="402600"/>
    <lineage>
        <taxon>Bacteria</taxon>
        <taxon>Bacillati</taxon>
        <taxon>Actinomycetota</taxon>
        <taxon>Actinomycetes</taxon>
        <taxon>Pseudonocardiales</taxon>
        <taxon>Pseudonocardiaceae</taxon>
        <taxon>Lentzea</taxon>
    </lineage>
</organism>
<keyword evidence="2" id="KW-1185">Reference proteome</keyword>
<reference evidence="2" key="1">
    <citation type="submission" date="2016-10" db="EMBL/GenBank/DDBJ databases">
        <authorList>
            <person name="Varghese N."/>
            <person name="Submissions S."/>
        </authorList>
    </citation>
    <scope>NUCLEOTIDE SEQUENCE [LARGE SCALE GENOMIC DNA]</scope>
    <source>
        <strain evidence="2">CGMCC 4.3525</strain>
    </source>
</reference>
<dbReference type="AlphaFoldDB" id="A0A1H9WQP1"/>
<gene>
    <name evidence="1" type="ORF">SAMN05216188_1395</name>
</gene>
<sequence>MLAPGDQVHFDGGQHRVLGLSGTSVRLRSAEGAEQVVLAGYLLSAPDFAVLGAGALPAVKPGLPARRAA</sequence>
<dbReference type="OrthoDB" id="52928at2"/>
<name>A0A1H9WQP1_9PSEU</name>
<dbReference type="EMBL" id="FOFR01000039">
    <property type="protein sequence ID" value="SES35977.1"/>
    <property type="molecule type" value="Genomic_DNA"/>
</dbReference>
<protein>
    <submittedName>
        <fullName evidence="1">Uncharacterized protein</fullName>
    </submittedName>
</protein>
<dbReference type="Proteomes" id="UP000199352">
    <property type="component" value="Unassembled WGS sequence"/>
</dbReference>
<evidence type="ECO:0000313" key="2">
    <source>
        <dbReference type="Proteomes" id="UP000199352"/>
    </source>
</evidence>
<dbReference type="RefSeq" id="WP_089962230.1">
    <property type="nucleotide sequence ID" value="NZ_FOFR01000039.1"/>
</dbReference>